<evidence type="ECO:0000256" key="9">
    <source>
        <dbReference type="HAMAP-Rule" id="MF_00318"/>
    </source>
</evidence>
<comment type="function">
    <text evidence="9">Catalyzes the reversible conversion of 2-phosphoglycerate (2-PG) into phosphoenolpyruvate (PEP). It is essential for the degradation of carbohydrates via glycolysis.</text>
</comment>
<feature type="binding site" evidence="9">
    <location>
        <position position="168"/>
    </location>
    <ligand>
        <name>(2R)-2-phosphoglycerate</name>
        <dbReference type="ChEBI" id="CHEBI:58289"/>
    </ligand>
</feature>
<feature type="binding site" evidence="9 12">
    <location>
        <position position="290"/>
    </location>
    <ligand>
        <name>Mg(2+)</name>
        <dbReference type="ChEBI" id="CHEBI:18420"/>
    </ligand>
</feature>
<name>A0A1F5E5I5_9BACT</name>
<evidence type="ECO:0000256" key="11">
    <source>
        <dbReference type="PIRSR" id="PIRSR001400-2"/>
    </source>
</evidence>
<comment type="caution">
    <text evidence="15">The sequence shown here is derived from an EMBL/GenBank/DDBJ whole genome shotgun (WGS) entry which is preliminary data.</text>
</comment>
<feature type="binding site" evidence="9">
    <location>
        <position position="371"/>
    </location>
    <ligand>
        <name>(2R)-2-phosphoglycerate</name>
        <dbReference type="ChEBI" id="CHEBI:58289"/>
    </ligand>
</feature>
<evidence type="ECO:0000259" key="13">
    <source>
        <dbReference type="SMART" id="SM01192"/>
    </source>
</evidence>
<dbReference type="PANTHER" id="PTHR11902">
    <property type="entry name" value="ENOLASE"/>
    <property type="match status" value="1"/>
</dbReference>
<dbReference type="STRING" id="1797457.A2160_04960"/>
<dbReference type="EMBL" id="MEZK01000019">
    <property type="protein sequence ID" value="OGD62633.1"/>
    <property type="molecule type" value="Genomic_DNA"/>
</dbReference>
<protein>
    <recommendedName>
        <fullName evidence="4 9">Enolase</fullName>
        <ecNumber evidence="3 9">4.2.1.11</ecNumber>
    </recommendedName>
    <alternativeName>
        <fullName evidence="9">2-phospho-D-glycerate hydro-lyase</fullName>
    </alternativeName>
    <alternativeName>
        <fullName evidence="9">2-phosphoglycerate dehydratase</fullName>
    </alternativeName>
</protein>
<dbReference type="AlphaFoldDB" id="A0A1F5E5I5"/>
<sequence length="416" mass="45803">MPVTIKNIQAREILDSRGNPTIETIVVLSDKTSAVSAVPSGASTGKYEALELRDGDEKRYRGLGVLKAVRNVNEKIFPVLKSLAVDQQETIDRLMIDLDGSENKSRLGANAILSVSQAVLKAAAKSAQQPLYGYIKNKFKLIKSFKLPRPTFNLINAGKHGSSPIEFQEFHVIPLRQKTFAKNLQIGTETYQKLKEVLLAHKLDVDIGDEGGFSPNLLTNLDALELLGLAVGKAGYKLGINVALGLDCAATNFYGNGEYQLHDFAKDLTGKELLSFYQKLISRFKLHYLEDPFAEDDWESWQSLVRMYKNDPLIVGDDLLCTNPNRLQQAIGLEAAGAILIKPNQIGTISETIGVIKKARTAGWKIIVSHRSGETTDDFIADFAVGVGADMVKFGAPARGERVVKYNRLLEIEKEV</sequence>
<evidence type="ECO:0000256" key="6">
    <source>
        <dbReference type="ARBA" id="ARBA00022842"/>
    </source>
</evidence>
<feature type="binding site" evidence="11">
    <location>
        <position position="317"/>
    </location>
    <ligand>
        <name>substrate</name>
    </ligand>
</feature>
<evidence type="ECO:0000256" key="1">
    <source>
        <dbReference type="ARBA" id="ARBA00005031"/>
    </source>
</evidence>
<comment type="catalytic activity">
    <reaction evidence="9">
        <text>(2R)-2-phosphoglycerate = phosphoenolpyruvate + H2O</text>
        <dbReference type="Rhea" id="RHEA:10164"/>
        <dbReference type="ChEBI" id="CHEBI:15377"/>
        <dbReference type="ChEBI" id="CHEBI:58289"/>
        <dbReference type="ChEBI" id="CHEBI:58702"/>
        <dbReference type="EC" id="4.2.1.11"/>
    </reaction>
</comment>
<comment type="similarity">
    <text evidence="2 9">Belongs to the enolase family.</text>
</comment>
<dbReference type="GO" id="GO:0000287">
    <property type="term" value="F:magnesium ion binding"/>
    <property type="evidence" value="ECO:0007669"/>
    <property type="project" value="UniProtKB-UniRule"/>
</dbReference>
<dbReference type="EC" id="4.2.1.11" evidence="3 9"/>
<gene>
    <name evidence="9" type="primary">eno</name>
    <name evidence="15" type="ORF">A2160_04960</name>
</gene>
<feature type="binding site" evidence="9">
    <location>
        <position position="342"/>
    </location>
    <ligand>
        <name>(2R)-2-phosphoglycerate</name>
        <dbReference type="ChEBI" id="CHEBI:58289"/>
    </ligand>
</feature>
<feature type="binding site" evidence="11">
    <location>
        <position position="290"/>
    </location>
    <ligand>
        <name>substrate</name>
    </ligand>
</feature>
<dbReference type="PIRSF" id="PIRSF001400">
    <property type="entry name" value="Enolase"/>
    <property type="match status" value="1"/>
</dbReference>
<keyword evidence="8 9" id="KW-0456">Lyase</keyword>
<keyword evidence="5 9" id="KW-0964">Secreted</keyword>
<evidence type="ECO:0000256" key="7">
    <source>
        <dbReference type="ARBA" id="ARBA00023152"/>
    </source>
</evidence>
<keyword evidence="15" id="KW-0670">Pyruvate</keyword>
<evidence type="ECO:0000313" key="16">
    <source>
        <dbReference type="Proteomes" id="UP000177006"/>
    </source>
</evidence>
<evidence type="ECO:0000259" key="14">
    <source>
        <dbReference type="SMART" id="SM01193"/>
    </source>
</evidence>
<feature type="binding site" evidence="9 12">
    <location>
        <position position="247"/>
    </location>
    <ligand>
        <name>Mg(2+)</name>
        <dbReference type="ChEBI" id="CHEBI:18420"/>
    </ligand>
</feature>
<feature type="binding site" evidence="9 12">
    <location>
        <position position="317"/>
    </location>
    <ligand>
        <name>Mg(2+)</name>
        <dbReference type="ChEBI" id="CHEBI:18420"/>
    </ligand>
</feature>
<dbReference type="SUPFAM" id="SSF51604">
    <property type="entry name" value="Enolase C-terminal domain-like"/>
    <property type="match status" value="1"/>
</dbReference>
<comment type="cofactor">
    <cofactor evidence="12">
        <name>Mg(2+)</name>
        <dbReference type="ChEBI" id="CHEBI:18420"/>
    </cofactor>
    <text evidence="12">Mg(2+) is required for catalysis and for stabilizing the dimer.</text>
</comment>
<evidence type="ECO:0000256" key="10">
    <source>
        <dbReference type="PIRSR" id="PIRSR001400-1"/>
    </source>
</evidence>
<evidence type="ECO:0000256" key="5">
    <source>
        <dbReference type="ARBA" id="ARBA00022525"/>
    </source>
</evidence>
<dbReference type="GO" id="GO:0005576">
    <property type="term" value="C:extracellular region"/>
    <property type="evidence" value="ECO:0007669"/>
    <property type="project" value="UniProtKB-SubCell"/>
</dbReference>
<reference evidence="15 16" key="1">
    <citation type="journal article" date="2016" name="Nat. Commun.">
        <title>Thousands of microbial genomes shed light on interconnected biogeochemical processes in an aquifer system.</title>
        <authorList>
            <person name="Anantharaman K."/>
            <person name="Brown C.T."/>
            <person name="Hug L.A."/>
            <person name="Sharon I."/>
            <person name="Castelle C.J."/>
            <person name="Probst A.J."/>
            <person name="Thomas B.C."/>
            <person name="Singh A."/>
            <person name="Wilkins M.J."/>
            <person name="Karaoz U."/>
            <person name="Brodie E.L."/>
            <person name="Williams K.H."/>
            <person name="Hubbard S.S."/>
            <person name="Banfield J.F."/>
        </authorList>
    </citation>
    <scope>NUCLEOTIDE SEQUENCE [LARGE SCALE GENOMIC DNA]</scope>
</reference>
<feature type="active site" description="Proton donor" evidence="9 10">
    <location>
        <position position="210"/>
    </location>
</feature>
<dbReference type="SFLD" id="SFLDS00001">
    <property type="entry name" value="Enolase"/>
    <property type="match status" value="1"/>
</dbReference>
<dbReference type="HAMAP" id="MF_00318">
    <property type="entry name" value="Enolase"/>
    <property type="match status" value="1"/>
</dbReference>
<dbReference type="InterPro" id="IPR036849">
    <property type="entry name" value="Enolase-like_C_sf"/>
</dbReference>
<accession>A0A1F5E5I5</accession>
<dbReference type="PANTHER" id="PTHR11902:SF1">
    <property type="entry name" value="ENOLASE"/>
    <property type="match status" value="1"/>
</dbReference>
<dbReference type="SMART" id="SM01193">
    <property type="entry name" value="Enolase_N"/>
    <property type="match status" value="1"/>
</dbReference>
<dbReference type="NCBIfam" id="TIGR01060">
    <property type="entry name" value="eno"/>
    <property type="match status" value="1"/>
</dbReference>
<dbReference type="InterPro" id="IPR020811">
    <property type="entry name" value="Enolase_N"/>
</dbReference>
<dbReference type="UniPathway" id="UPA00109">
    <property type="reaction ID" value="UER00187"/>
</dbReference>
<dbReference type="PROSITE" id="PS00164">
    <property type="entry name" value="ENOLASE"/>
    <property type="match status" value="1"/>
</dbReference>
<dbReference type="GO" id="GO:0009986">
    <property type="term" value="C:cell surface"/>
    <property type="evidence" value="ECO:0007669"/>
    <property type="project" value="UniProtKB-SubCell"/>
</dbReference>
<dbReference type="Gene3D" id="3.30.390.10">
    <property type="entry name" value="Enolase-like, N-terminal domain"/>
    <property type="match status" value="1"/>
</dbReference>
<keyword evidence="7 9" id="KW-0324">Glycolysis</keyword>
<feature type="domain" description="Enolase N-terminal" evidence="14">
    <location>
        <begin position="5"/>
        <end position="135"/>
    </location>
</feature>
<dbReference type="CDD" id="cd03313">
    <property type="entry name" value="enolase"/>
    <property type="match status" value="1"/>
</dbReference>
<keyword evidence="6 9" id="KW-0460">Magnesium</keyword>
<evidence type="ECO:0000256" key="3">
    <source>
        <dbReference type="ARBA" id="ARBA00012058"/>
    </source>
</evidence>
<dbReference type="SFLD" id="SFLDF00002">
    <property type="entry name" value="enolase"/>
    <property type="match status" value="1"/>
</dbReference>
<keyword evidence="9 12" id="KW-0479">Metal-binding</keyword>
<feature type="binding site" evidence="9">
    <location>
        <position position="393"/>
    </location>
    <ligand>
        <name>(2R)-2-phosphoglycerate</name>
        <dbReference type="ChEBI" id="CHEBI:58289"/>
    </ligand>
</feature>
<dbReference type="Proteomes" id="UP000177006">
    <property type="component" value="Unassembled WGS sequence"/>
</dbReference>
<organism evidence="15 16">
    <name type="scientific">Candidatus Beckwithbacteria bacterium RBG_13_42_9</name>
    <dbReference type="NCBI Taxonomy" id="1797457"/>
    <lineage>
        <taxon>Bacteria</taxon>
        <taxon>Candidatus Beckwithiibacteriota</taxon>
    </lineage>
</organism>
<dbReference type="GO" id="GO:0000015">
    <property type="term" value="C:phosphopyruvate hydratase complex"/>
    <property type="evidence" value="ECO:0007669"/>
    <property type="project" value="InterPro"/>
</dbReference>
<dbReference type="SMART" id="SM01192">
    <property type="entry name" value="Enolase_C"/>
    <property type="match status" value="1"/>
</dbReference>
<feature type="binding site" evidence="11">
    <location>
        <position position="169"/>
    </location>
    <ligand>
        <name>substrate</name>
    </ligand>
</feature>
<feature type="binding site" evidence="9">
    <location>
        <position position="372"/>
    </location>
    <ligand>
        <name>(2R)-2-phosphoglycerate</name>
        <dbReference type="ChEBI" id="CHEBI:58289"/>
    </ligand>
</feature>
<proteinExistence type="inferred from homology"/>
<dbReference type="SUPFAM" id="SSF54826">
    <property type="entry name" value="Enolase N-terminal domain-like"/>
    <property type="match status" value="1"/>
</dbReference>
<comment type="pathway">
    <text evidence="1 9">Carbohydrate degradation; glycolysis; pyruvate from D-glyceraldehyde 3-phosphate: step 4/5.</text>
</comment>
<evidence type="ECO:0000256" key="8">
    <source>
        <dbReference type="ARBA" id="ARBA00023239"/>
    </source>
</evidence>
<dbReference type="InterPro" id="IPR000941">
    <property type="entry name" value="Enolase"/>
</dbReference>
<dbReference type="GO" id="GO:0006096">
    <property type="term" value="P:glycolytic process"/>
    <property type="evidence" value="ECO:0007669"/>
    <property type="project" value="UniProtKB-UniRule"/>
</dbReference>
<dbReference type="Gene3D" id="3.20.20.120">
    <property type="entry name" value="Enolase-like C-terminal domain"/>
    <property type="match status" value="1"/>
</dbReference>
<evidence type="ECO:0000256" key="12">
    <source>
        <dbReference type="PIRSR" id="PIRSR001400-3"/>
    </source>
</evidence>
<keyword evidence="9" id="KW-0963">Cytoplasm</keyword>
<feature type="domain" description="Enolase C-terminal TIM barrel" evidence="13">
    <location>
        <begin position="144"/>
        <end position="416"/>
    </location>
</feature>
<feature type="active site" description="Proton acceptor" evidence="9 10">
    <location>
        <position position="342"/>
    </location>
</feature>
<comment type="subcellular location">
    <subcellularLocation>
        <location evidence="9">Cytoplasm</location>
    </subcellularLocation>
    <subcellularLocation>
        <location evidence="9">Secreted</location>
    </subcellularLocation>
    <subcellularLocation>
        <location evidence="9">Cell surface</location>
    </subcellularLocation>
    <text evidence="9">Fractions of enolase are present in both the cytoplasm and on the cell surface.</text>
</comment>
<dbReference type="InterPro" id="IPR020810">
    <property type="entry name" value="Enolase_C"/>
</dbReference>
<evidence type="ECO:0000256" key="4">
    <source>
        <dbReference type="ARBA" id="ARBA00017068"/>
    </source>
</evidence>
<dbReference type="InterPro" id="IPR029017">
    <property type="entry name" value="Enolase-like_N"/>
</dbReference>
<feature type="binding site" evidence="11">
    <location>
        <begin position="369"/>
        <end position="372"/>
    </location>
    <ligand>
        <name>substrate</name>
    </ligand>
</feature>
<feature type="binding site" evidence="11">
    <location>
        <position position="160"/>
    </location>
    <ligand>
        <name>substrate</name>
    </ligand>
</feature>
<dbReference type="SFLD" id="SFLDG00178">
    <property type="entry name" value="enolase"/>
    <property type="match status" value="1"/>
</dbReference>
<feature type="binding site" evidence="11">
    <location>
        <position position="393"/>
    </location>
    <ligand>
        <name>substrate</name>
    </ligand>
</feature>
<dbReference type="Pfam" id="PF03952">
    <property type="entry name" value="Enolase_N"/>
    <property type="match status" value="1"/>
</dbReference>
<dbReference type="InterPro" id="IPR020809">
    <property type="entry name" value="Enolase_CS"/>
</dbReference>
<comment type="cofactor">
    <cofactor evidence="9">
        <name>Mg(2+)</name>
        <dbReference type="ChEBI" id="CHEBI:18420"/>
    </cofactor>
    <text evidence="9">Binds a second Mg(2+) ion via substrate during catalysis.</text>
</comment>
<evidence type="ECO:0000256" key="2">
    <source>
        <dbReference type="ARBA" id="ARBA00009604"/>
    </source>
</evidence>
<dbReference type="Pfam" id="PF00113">
    <property type="entry name" value="Enolase_C"/>
    <property type="match status" value="1"/>
</dbReference>
<evidence type="ECO:0000313" key="15">
    <source>
        <dbReference type="EMBL" id="OGD62633.1"/>
    </source>
</evidence>
<dbReference type="PRINTS" id="PR00148">
    <property type="entry name" value="ENOLASE"/>
</dbReference>
<dbReference type="GO" id="GO:0004634">
    <property type="term" value="F:phosphopyruvate hydratase activity"/>
    <property type="evidence" value="ECO:0007669"/>
    <property type="project" value="UniProtKB-UniRule"/>
</dbReference>